<keyword evidence="3 5" id="KW-0949">S-adenosyl-L-methionine</keyword>
<keyword evidence="2 5" id="KW-0808">Transferase</keyword>
<dbReference type="InterPro" id="IPR029063">
    <property type="entry name" value="SAM-dependent_MTases_sf"/>
</dbReference>
<dbReference type="OrthoDB" id="435282at2759"/>
<name>A0A643BX72_BALPH</name>
<evidence type="ECO:0000256" key="3">
    <source>
        <dbReference type="ARBA" id="ARBA00022691"/>
    </source>
</evidence>
<dbReference type="GO" id="GO:0005730">
    <property type="term" value="C:nucleolus"/>
    <property type="evidence" value="ECO:0007669"/>
    <property type="project" value="TreeGrafter"/>
</dbReference>
<dbReference type="InterPro" id="IPR001678">
    <property type="entry name" value="MeTrfase_RsmB-F_NOP2_dom"/>
</dbReference>
<reference evidence="8 9" key="1">
    <citation type="journal article" date="2019" name="PLoS ONE">
        <title>Genomic analyses reveal an absence of contemporary introgressive admixture between fin whales and blue whales, despite known hybrids.</title>
        <authorList>
            <person name="Westbury M.V."/>
            <person name="Petersen B."/>
            <person name="Lorenzen E.D."/>
        </authorList>
    </citation>
    <scope>NUCLEOTIDE SEQUENCE [LARGE SCALE GENOMIC DNA]</scope>
    <source>
        <strain evidence="8">FinWhale-01</strain>
    </source>
</reference>
<evidence type="ECO:0000313" key="9">
    <source>
        <dbReference type="Proteomes" id="UP000437017"/>
    </source>
</evidence>
<dbReference type="InterPro" id="IPR023267">
    <property type="entry name" value="RCMT"/>
</dbReference>
<dbReference type="SUPFAM" id="SSF53335">
    <property type="entry name" value="S-adenosyl-L-methionine-dependent methyltransferases"/>
    <property type="match status" value="1"/>
</dbReference>
<evidence type="ECO:0000256" key="4">
    <source>
        <dbReference type="ARBA" id="ARBA00022884"/>
    </source>
</evidence>
<dbReference type="Pfam" id="PF21148">
    <property type="entry name" value="NSUN5_fdxn-like"/>
    <property type="match status" value="1"/>
</dbReference>
<dbReference type="Gene3D" id="3.40.50.150">
    <property type="entry name" value="Vaccinia Virus protein VP39"/>
    <property type="match status" value="1"/>
</dbReference>
<proteinExistence type="inferred from homology"/>
<accession>A0A643BX72</accession>
<evidence type="ECO:0000259" key="7">
    <source>
        <dbReference type="PROSITE" id="PS51686"/>
    </source>
</evidence>
<evidence type="ECO:0000256" key="5">
    <source>
        <dbReference type="PROSITE-ProRule" id="PRU01023"/>
    </source>
</evidence>
<evidence type="ECO:0000313" key="8">
    <source>
        <dbReference type="EMBL" id="KAB0392372.1"/>
    </source>
</evidence>
<dbReference type="GO" id="GO:0070475">
    <property type="term" value="P:rRNA base methylation"/>
    <property type="evidence" value="ECO:0007669"/>
    <property type="project" value="TreeGrafter"/>
</dbReference>
<keyword evidence="4 5" id="KW-0694">RNA-binding</keyword>
<dbReference type="PRINTS" id="PR02008">
    <property type="entry name" value="RCMTFAMILY"/>
</dbReference>
<comment type="caution">
    <text evidence="8">The sequence shown here is derived from an EMBL/GenBank/DDBJ whole genome shotgun (WGS) entry which is preliminary data.</text>
</comment>
<dbReference type="GO" id="GO:0008173">
    <property type="term" value="F:RNA methyltransferase activity"/>
    <property type="evidence" value="ECO:0007669"/>
    <property type="project" value="InterPro"/>
</dbReference>
<dbReference type="Proteomes" id="UP000437017">
    <property type="component" value="Unassembled WGS sequence"/>
</dbReference>
<feature type="domain" description="SAM-dependent MTase RsmB/NOP-type" evidence="7">
    <location>
        <begin position="1"/>
        <end position="289"/>
    </location>
</feature>
<dbReference type="Pfam" id="PF01189">
    <property type="entry name" value="Methyltr_RsmB-F"/>
    <property type="match status" value="2"/>
</dbReference>
<comment type="caution">
    <text evidence="5">Lacks conserved residue(s) required for the propagation of feature annotation.</text>
</comment>
<feature type="binding site" evidence="5">
    <location>
        <begin position="97"/>
        <end position="103"/>
    </location>
    <ligand>
        <name>S-adenosyl-L-methionine</name>
        <dbReference type="ChEBI" id="CHEBI:59789"/>
    </ligand>
</feature>
<dbReference type="GO" id="GO:0003723">
    <property type="term" value="F:RNA binding"/>
    <property type="evidence" value="ECO:0007669"/>
    <property type="project" value="UniProtKB-UniRule"/>
</dbReference>
<keyword evidence="1 5" id="KW-0489">Methyltransferase</keyword>
<dbReference type="PANTHER" id="PTHR22807">
    <property type="entry name" value="NOP2 YEAST -RELATED NOL1/NOP2/FMU SUN DOMAIN-CONTAINING"/>
    <property type="match status" value="1"/>
</dbReference>
<evidence type="ECO:0000256" key="2">
    <source>
        <dbReference type="ARBA" id="ARBA00022679"/>
    </source>
</evidence>
<dbReference type="PANTHER" id="PTHR22807:SF4">
    <property type="entry name" value="28S RRNA (CYTOSINE-C(5))-METHYLTRANSFERASE"/>
    <property type="match status" value="1"/>
</dbReference>
<keyword evidence="9" id="KW-1185">Reference proteome</keyword>
<organism evidence="8 9">
    <name type="scientific">Balaenoptera physalus</name>
    <name type="common">Fin whale</name>
    <name type="synonym">Balaena physalus</name>
    <dbReference type="NCBI Taxonomy" id="9770"/>
    <lineage>
        <taxon>Eukaryota</taxon>
        <taxon>Metazoa</taxon>
        <taxon>Chordata</taxon>
        <taxon>Craniata</taxon>
        <taxon>Vertebrata</taxon>
        <taxon>Euteleostomi</taxon>
        <taxon>Mammalia</taxon>
        <taxon>Eutheria</taxon>
        <taxon>Laurasiatheria</taxon>
        <taxon>Artiodactyla</taxon>
        <taxon>Whippomorpha</taxon>
        <taxon>Cetacea</taxon>
        <taxon>Mysticeti</taxon>
        <taxon>Balaenopteridae</taxon>
        <taxon>Balaenoptera</taxon>
    </lineage>
</organism>
<comment type="similarity">
    <text evidence="5">Belongs to the class I-like SAM-binding methyltransferase superfamily. RsmB/NOP family.</text>
</comment>
<evidence type="ECO:0000256" key="6">
    <source>
        <dbReference type="SAM" id="MobiDB-lite"/>
    </source>
</evidence>
<dbReference type="Gene3D" id="3.30.70.1170">
    <property type="entry name" value="Sun protein, domain 3"/>
    <property type="match status" value="1"/>
</dbReference>
<feature type="active site" description="Nucleophile" evidence="5">
    <location>
        <position position="223"/>
    </location>
</feature>
<dbReference type="EMBL" id="SGJD01003887">
    <property type="protein sequence ID" value="KAB0392372.1"/>
    <property type="molecule type" value="Genomic_DNA"/>
</dbReference>
<feature type="region of interest" description="Disordered" evidence="6">
    <location>
        <begin position="295"/>
        <end position="321"/>
    </location>
</feature>
<sequence>MWNEQFLFPGSLEDIRALKGKCFLLDSLLPELLVFPARTDLHEHPLYQAGHLILQDKVGWMGGRGRSGSPCALRRQASSLPAMLLAPPPGSHVIDACAAPGNKTSHLAALLKNQGPVGSYVLRKFSVHLNSALLSRKIFAFDLDAKRLASTATLLARAGTCSSVCGDFIRNQAACGMLTRQLEEPGPSVPSQERLRALAAFQQRALSHALTFPALRRLVYSTCSLYQEENEDVVRAALQRSPAAFRLAPVLPSWPHRGLGTFPGAEHCLRASPETTLTGGFFVAVLERVEVPSISPRSYTQPSPKEKEEAAKGNSCPQLTA</sequence>
<gene>
    <name evidence="8" type="ORF">E2I00_012174</name>
</gene>
<dbReference type="InterPro" id="IPR049560">
    <property type="entry name" value="MeTrfase_RsmB-F_NOP2_cat"/>
</dbReference>
<dbReference type="PROSITE" id="PS51686">
    <property type="entry name" value="SAM_MT_RSMB_NOP"/>
    <property type="match status" value="1"/>
</dbReference>
<dbReference type="AlphaFoldDB" id="A0A643BX72"/>
<evidence type="ECO:0000256" key="1">
    <source>
        <dbReference type="ARBA" id="ARBA00022603"/>
    </source>
</evidence>
<protein>
    <recommendedName>
        <fullName evidence="7">SAM-dependent MTase RsmB/NOP-type domain-containing protein</fullName>
    </recommendedName>
</protein>
<dbReference type="InterPro" id="IPR049561">
    <property type="entry name" value="NSUN5_7_fdxn-like"/>
</dbReference>